<sequence>MTRLCSPWDYSQRDEYPADGFAQFLHPSVAIDSKGRLIPSPQHHQPRSDRGLLIFAPWSSTNWPVGLWIIDNNDIVHLSVMRSVRPGNPDQLTWSRVVGHRPKNP</sequence>
<evidence type="ECO:0000256" key="1">
    <source>
        <dbReference type="SAM" id="MobiDB-lite"/>
    </source>
</evidence>
<proteinExistence type="predicted"/>
<dbReference type="AlphaFoldDB" id="A0ABD1DSL4"/>
<accession>A0ABD1DSL4</accession>
<protein>
    <submittedName>
        <fullName evidence="2">Uncharacterized protein</fullName>
    </submittedName>
</protein>
<comment type="caution">
    <text evidence="2">The sequence shown here is derived from an EMBL/GenBank/DDBJ whole genome shotgun (WGS) entry which is preliminary data.</text>
</comment>
<dbReference type="Proteomes" id="UP001562425">
    <property type="component" value="Unassembled WGS sequence"/>
</dbReference>
<evidence type="ECO:0000313" key="3">
    <source>
        <dbReference type="Proteomes" id="UP001562425"/>
    </source>
</evidence>
<organism evidence="2 3">
    <name type="scientific">Culex pipiens pipiens</name>
    <name type="common">Northern house mosquito</name>
    <dbReference type="NCBI Taxonomy" id="38569"/>
    <lineage>
        <taxon>Eukaryota</taxon>
        <taxon>Metazoa</taxon>
        <taxon>Ecdysozoa</taxon>
        <taxon>Arthropoda</taxon>
        <taxon>Hexapoda</taxon>
        <taxon>Insecta</taxon>
        <taxon>Pterygota</taxon>
        <taxon>Neoptera</taxon>
        <taxon>Endopterygota</taxon>
        <taxon>Diptera</taxon>
        <taxon>Nematocera</taxon>
        <taxon>Culicoidea</taxon>
        <taxon>Culicidae</taxon>
        <taxon>Culicinae</taxon>
        <taxon>Culicini</taxon>
        <taxon>Culex</taxon>
        <taxon>Culex</taxon>
    </lineage>
</organism>
<feature type="region of interest" description="Disordered" evidence="1">
    <location>
        <begin position="86"/>
        <end position="105"/>
    </location>
</feature>
<evidence type="ECO:0000313" key="2">
    <source>
        <dbReference type="EMBL" id="KAL1402463.1"/>
    </source>
</evidence>
<name>A0ABD1DSL4_CULPP</name>
<dbReference type="EMBL" id="JBEHCU010002951">
    <property type="protein sequence ID" value="KAL1402463.1"/>
    <property type="molecule type" value="Genomic_DNA"/>
</dbReference>
<keyword evidence="3" id="KW-1185">Reference proteome</keyword>
<reference evidence="2 3" key="1">
    <citation type="submission" date="2024-05" db="EMBL/GenBank/DDBJ databases">
        <title>Culex pipiens pipiens assembly and annotation.</title>
        <authorList>
            <person name="Alout H."/>
            <person name="Durand T."/>
        </authorList>
    </citation>
    <scope>NUCLEOTIDE SEQUENCE [LARGE SCALE GENOMIC DNA]</scope>
    <source>
        <strain evidence="2">HA-2024</strain>
        <tissue evidence="2">Whole body</tissue>
    </source>
</reference>
<gene>
    <name evidence="2" type="ORF">pipiens_006092</name>
</gene>